<dbReference type="AlphaFoldDB" id="A0A0V8IZY8"/>
<reference evidence="1 2" key="1">
    <citation type="journal article" date="2014" name="Antonie Van Leeuwenhoek">
        <title>Fictibacillus enclensis sp. nov., isolated from marine sediment.</title>
        <authorList>
            <person name="Dastager S.G."/>
            <person name="Mawlankar R."/>
            <person name="Srinivasan K."/>
            <person name="Tang S.K."/>
            <person name="Lee J.C."/>
            <person name="Ramana V.V."/>
            <person name="Shouche Y.S."/>
        </authorList>
    </citation>
    <scope>NUCLEOTIDE SEQUENCE [LARGE SCALE GENOMIC DNA]</scope>
    <source>
        <strain evidence="1 2">NIO-1003</strain>
    </source>
</reference>
<protein>
    <submittedName>
        <fullName evidence="1">Uncharacterized protein</fullName>
    </submittedName>
</protein>
<keyword evidence="2" id="KW-1185">Reference proteome</keyword>
<sequence length="84" mass="9699">MERKQPLCVFLAEWPFFLYRLIALQHVFYEFFNGGTHEFLFPVYDSNFFQRNGRNDGDLACFPGVNGVQIGLGQNGDALFNMVI</sequence>
<dbReference type="EMBL" id="LNQN01000007">
    <property type="protein sequence ID" value="KSU80324.1"/>
    <property type="molecule type" value="Genomic_DNA"/>
</dbReference>
<dbReference type="Proteomes" id="UP000054099">
    <property type="component" value="Unassembled WGS sequence"/>
</dbReference>
<evidence type="ECO:0000313" key="2">
    <source>
        <dbReference type="Proteomes" id="UP000054099"/>
    </source>
</evidence>
<proteinExistence type="predicted"/>
<evidence type="ECO:0000313" key="1">
    <source>
        <dbReference type="EMBL" id="KSU80324.1"/>
    </source>
</evidence>
<accession>A0A0V8IZY8</accession>
<name>A0A0V8IZY8_9BACL</name>
<gene>
    <name evidence="1" type="ORF">AS030_20530</name>
</gene>
<comment type="caution">
    <text evidence="1">The sequence shown here is derived from an EMBL/GenBank/DDBJ whole genome shotgun (WGS) entry which is preliminary data.</text>
</comment>
<organism evidence="1 2">
    <name type="scientific">Fictibacillus enclensis</name>
    <dbReference type="NCBI Taxonomy" id="1017270"/>
    <lineage>
        <taxon>Bacteria</taxon>
        <taxon>Bacillati</taxon>
        <taxon>Bacillota</taxon>
        <taxon>Bacilli</taxon>
        <taxon>Bacillales</taxon>
        <taxon>Fictibacillaceae</taxon>
        <taxon>Fictibacillus</taxon>
    </lineage>
</organism>